<name>A0ACB9ULH3_9CETA</name>
<reference evidence="1" key="1">
    <citation type="submission" date="2022-03" db="EMBL/GenBank/DDBJ databases">
        <title>Genomic analyses of argali, domestic sheep and their hybrids provide insights into chromosomal evolution, heterosis and genetic basis of agronomic traits.</title>
        <authorList>
            <person name="Li M."/>
        </authorList>
    </citation>
    <scope>NUCLEOTIDE SEQUENCE</scope>
    <source>
        <strain evidence="1">F1 hybrid</strain>
    </source>
</reference>
<evidence type="ECO:0000313" key="1">
    <source>
        <dbReference type="EMBL" id="KAI4572011.1"/>
    </source>
</evidence>
<gene>
    <name evidence="1" type="ORF">MJG53_014117</name>
</gene>
<sequence length="312" mass="34787">MKIIKNVRFKCQNGQEFMQELRPQGIWNFSFPTGDRNCTPALKGDVFNHRIAREIPNTGYGLRCALISLDAVGKKLKKNGTMHELNKVFAAAHRLTLVMASRDYSLAAVHGFALRRLLLWWRTGSRAHGLQELRFSGPKAQAEQLWRRGVAMNSDPRLVFYNFNCEVKHTTVDLIVKLCLYRSKDKRKHKLLLSVNRTPCALRLVVLTGICGEGSLKMVRAEVLALVGFVCDLELEFFLIPGGSAVGDFGFRGEEVFIECRVEFPDTVVEGMFLVAITSSSISIARDLQNLATAVKFQDGASGLPGGPFPLL</sequence>
<accession>A0ACB9ULH3</accession>
<dbReference type="EMBL" id="CM043041">
    <property type="protein sequence ID" value="KAI4572011.1"/>
    <property type="molecule type" value="Genomic_DNA"/>
</dbReference>
<comment type="caution">
    <text evidence="1">The sequence shown here is derived from an EMBL/GenBank/DDBJ whole genome shotgun (WGS) entry which is preliminary data.</text>
</comment>
<dbReference type="Proteomes" id="UP001057279">
    <property type="component" value="Linkage Group LG16"/>
</dbReference>
<keyword evidence="2" id="KW-1185">Reference proteome</keyword>
<proteinExistence type="predicted"/>
<protein>
    <submittedName>
        <fullName evidence="1">Uncharacterized protein</fullName>
    </submittedName>
</protein>
<evidence type="ECO:0000313" key="2">
    <source>
        <dbReference type="Proteomes" id="UP001057279"/>
    </source>
</evidence>
<organism evidence="1 2">
    <name type="scientific">Ovis ammon polii x Ovis aries</name>
    <dbReference type="NCBI Taxonomy" id="2918886"/>
    <lineage>
        <taxon>Eukaryota</taxon>
        <taxon>Metazoa</taxon>
        <taxon>Chordata</taxon>
        <taxon>Craniata</taxon>
        <taxon>Vertebrata</taxon>
        <taxon>Euteleostomi</taxon>
        <taxon>Mammalia</taxon>
        <taxon>Eutheria</taxon>
        <taxon>Laurasiatheria</taxon>
        <taxon>Artiodactyla</taxon>
        <taxon>Ruminantia</taxon>
        <taxon>Pecora</taxon>
        <taxon>Bovidae</taxon>
        <taxon>Caprinae</taxon>
        <taxon>Ovis</taxon>
    </lineage>
</organism>